<evidence type="ECO:0000256" key="6">
    <source>
        <dbReference type="SAM" id="MobiDB-lite"/>
    </source>
</evidence>
<organism evidence="9 10">
    <name type="scientific">Exserohilum turcicum (strain 28A)</name>
    <name type="common">Northern leaf blight fungus</name>
    <name type="synonym">Setosphaeria turcica</name>
    <dbReference type="NCBI Taxonomy" id="671987"/>
    <lineage>
        <taxon>Eukaryota</taxon>
        <taxon>Fungi</taxon>
        <taxon>Dikarya</taxon>
        <taxon>Ascomycota</taxon>
        <taxon>Pezizomycotina</taxon>
        <taxon>Dothideomycetes</taxon>
        <taxon>Pleosporomycetidae</taxon>
        <taxon>Pleosporales</taxon>
        <taxon>Pleosporineae</taxon>
        <taxon>Pleosporaceae</taxon>
        <taxon>Exserohilum</taxon>
    </lineage>
</organism>
<dbReference type="OrthoDB" id="444631at2759"/>
<dbReference type="InterPro" id="IPR052337">
    <property type="entry name" value="SAT4-like"/>
</dbReference>
<evidence type="ECO:0000313" key="10">
    <source>
        <dbReference type="Proteomes" id="UP000016935"/>
    </source>
</evidence>
<comment type="similarity">
    <text evidence="5">Belongs to the SAT4 family.</text>
</comment>
<reference evidence="9 10" key="1">
    <citation type="journal article" date="2012" name="PLoS Pathog.">
        <title>Diverse lifestyles and strategies of plant pathogenesis encoded in the genomes of eighteen Dothideomycetes fungi.</title>
        <authorList>
            <person name="Ohm R.A."/>
            <person name="Feau N."/>
            <person name="Henrissat B."/>
            <person name="Schoch C.L."/>
            <person name="Horwitz B.A."/>
            <person name="Barry K.W."/>
            <person name="Condon B.J."/>
            <person name="Copeland A.C."/>
            <person name="Dhillon B."/>
            <person name="Glaser F."/>
            <person name="Hesse C.N."/>
            <person name="Kosti I."/>
            <person name="LaButti K."/>
            <person name="Lindquist E.A."/>
            <person name="Lucas S."/>
            <person name="Salamov A.A."/>
            <person name="Bradshaw R.E."/>
            <person name="Ciuffetti L."/>
            <person name="Hamelin R.C."/>
            <person name="Kema G.H.J."/>
            <person name="Lawrence C."/>
            <person name="Scott J.A."/>
            <person name="Spatafora J.W."/>
            <person name="Turgeon B.G."/>
            <person name="de Wit P.J.G.M."/>
            <person name="Zhong S."/>
            <person name="Goodwin S.B."/>
            <person name="Grigoriev I.V."/>
        </authorList>
    </citation>
    <scope>NUCLEOTIDE SEQUENCE [LARGE SCALE GENOMIC DNA]</scope>
    <source>
        <strain evidence="10">28A</strain>
    </source>
</reference>
<feature type="non-terminal residue" evidence="9">
    <location>
        <position position="1"/>
    </location>
</feature>
<feature type="transmembrane region" description="Helical" evidence="7">
    <location>
        <begin position="20"/>
        <end position="47"/>
    </location>
</feature>
<dbReference type="GO" id="GO:0016020">
    <property type="term" value="C:membrane"/>
    <property type="evidence" value="ECO:0007669"/>
    <property type="project" value="UniProtKB-SubCell"/>
</dbReference>
<keyword evidence="4 7" id="KW-0472">Membrane</keyword>
<feature type="domain" description="Rhodopsin" evidence="8">
    <location>
        <begin position="2"/>
        <end position="162"/>
    </location>
</feature>
<feature type="transmembrane region" description="Helical" evidence="7">
    <location>
        <begin position="100"/>
        <end position="127"/>
    </location>
</feature>
<protein>
    <recommendedName>
        <fullName evidence="8">Rhodopsin domain-containing protein</fullName>
    </recommendedName>
</protein>
<keyword evidence="3 7" id="KW-1133">Transmembrane helix</keyword>
<dbReference type="Pfam" id="PF20684">
    <property type="entry name" value="Fung_rhodopsin"/>
    <property type="match status" value="1"/>
</dbReference>
<evidence type="ECO:0000256" key="3">
    <source>
        <dbReference type="ARBA" id="ARBA00022989"/>
    </source>
</evidence>
<dbReference type="PANTHER" id="PTHR33048">
    <property type="entry name" value="PTH11-LIKE INTEGRAL MEMBRANE PROTEIN (AFU_ORTHOLOGUE AFUA_5G11245)"/>
    <property type="match status" value="1"/>
</dbReference>
<dbReference type="STRING" id="671987.R0IMI0"/>
<evidence type="ECO:0000256" key="7">
    <source>
        <dbReference type="SAM" id="Phobius"/>
    </source>
</evidence>
<feature type="region of interest" description="Disordered" evidence="6">
    <location>
        <begin position="174"/>
        <end position="212"/>
    </location>
</feature>
<gene>
    <name evidence="9" type="ORF">SETTUDRAFT_110740</name>
</gene>
<dbReference type="PANTHER" id="PTHR33048:SF92">
    <property type="entry name" value="INTEGRAL MEMBRANE PROTEIN"/>
    <property type="match status" value="1"/>
</dbReference>
<evidence type="ECO:0000256" key="4">
    <source>
        <dbReference type="ARBA" id="ARBA00023136"/>
    </source>
</evidence>
<dbReference type="HOGENOM" id="CLU_1302344_0_0_1"/>
<reference evidence="9 10" key="2">
    <citation type="journal article" date="2013" name="PLoS Genet.">
        <title>Comparative genome structure, secondary metabolite, and effector coding capacity across Cochliobolus pathogens.</title>
        <authorList>
            <person name="Condon B.J."/>
            <person name="Leng Y."/>
            <person name="Wu D."/>
            <person name="Bushley K.E."/>
            <person name="Ohm R.A."/>
            <person name="Otillar R."/>
            <person name="Martin J."/>
            <person name="Schackwitz W."/>
            <person name="Grimwood J."/>
            <person name="MohdZainudin N."/>
            <person name="Xue C."/>
            <person name="Wang R."/>
            <person name="Manning V.A."/>
            <person name="Dhillon B."/>
            <person name="Tu Z.J."/>
            <person name="Steffenson B.J."/>
            <person name="Salamov A."/>
            <person name="Sun H."/>
            <person name="Lowry S."/>
            <person name="LaButti K."/>
            <person name="Han J."/>
            <person name="Copeland A."/>
            <person name="Lindquist E."/>
            <person name="Barry K."/>
            <person name="Schmutz J."/>
            <person name="Baker S.E."/>
            <person name="Ciuffetti L.M."/>
            <person name="Grigoriev I.V."/>
            <person name="Zhong S."/>
            <person name="Turgeon B.G."/>
        </authorList>
    </citation>
    <scope>NUCLEOTIDE SEQUENCE [LARGE SCALE GENOMIC DNA]</scope>
    <source>
        <strain evidence="10">28A</strain>
    </source>
</reference>
<dbReference type="Proteomes" id="UP000016935">
    <property type="component" value="Unassembled WGS sequence"/>
</dbReference>
<dbReference type="InterPro" id="IPR049326">
    <property type="entry name" value="Rhodopsin_dom_fungi"/>
</dbReference>
<dbReference type="AlphaFoldDB" id="R0IMI0"/>
<name>R0IMI0_EXST2</name>
<proteinExistence type="inferred from homology"/>
<evidence type="ECO:0000256" key="1">
    <source>
        <dbReference type="ARBA" id="ARBA00004141"/>
    </source>
</evidence>
<evidence type="ECO:0000256" key="5">
    <source>
        <dbReference type="ARBA" id="ARBA00038359"/>
    </source>
</evidence>
<keyword evidence="10" id="KW-1185">Reference proteome</keyword>
<comment type="subcellular location">
    <subcellularLocation>
        <location evidence="1">Membrane</location>
        <topology evidence="1">Multi-pass membrane protein</topology>
    </subcellularLocation>
</comment>
<sequence>TLLSFYLQVVPSCMRSYRVVILATVAYTAIGYIVSISVALFLCFPIWKNWYWGGRSISLPMSSVCFPMELSSVQSNRNCSVFLLPFPILHKLQVRRAVRIGAYCTFGLGVINIAVCLARFLVIHLAFTNRPPSITVTSLWGNLDSSIAVLIACLPSLRPYLRIISQALTSRSRSSRSSEPRTKLRVLSKTGSKNFERIQDNPSLKTDTETEV</sequence>
<evidence type="ECO:0000313" key="9">
    <source>
        <dbReference type="EMBL" id="EOA86001.1"/>
    </source>
</evidence>
<accession>R0IMI0</accession>
<evidence type="ECO:0000256" key="2">
    <source>
        <dbReference type="ARBA" id="ARBA00022692"/>
    </source>
</evidence>
<dbReference type="EMBL" id="KB908615">
    <property type="protein sequence ID" value="EOA86001.1"/>
    <property type="molecule type" value="Genomic_DNA"/>
</dbReference>
<dbReference type="GeneID" id="19395441"/>
<keyword evidence="2 7" id="KW-0812">Transmembrane</keyword>
<evidence type="ECO:0000259" key="8">
    <source>
        <dbReference type="Pfam" id="PF20684"/>
    </source>
</evidence>
<dbReference type="RefSeq" id="XP_008026286.1">
    <property type="nucleotide sequence ID" value="XM_008028095.1"/>
</dbReference>